<evidence type="ECO:0000313" key="2">
    <source>
        <dbReference type="EMBL" id="KAK7881487.1"/>
    </source>
</evidence>
<organism evidence="2 3">
    <name type="scientific">Mugilogobius chulae</name>
    <name type="common">yellowstripe goby</name>
    <dbReference type="NCBI Taxonomy" id="88201"/>
    <lineage>
        <taxon>Eukaryota</taxon>
        <taxon>Metazoa</taxon>
        <taxon>Chordata</taxon>
        <taxon>Craniata</taxon>
        <taxon>Vertebrata</taxon>
        <taxon>Euteleostomi</taxon>
        <taxon>Actinopterygii</taxon>
        <taxon>Neopterygii</taxon>
        <taxon>Teleostei</taxon>
        <taxon>Neoteleostei</taxon>
        <taxon>Acanthomorphata</taxon>
        <taxon>Gobiaria</taxon>
        <taxon>Gobiiformes</taxon>
        <taxon>Gobioidei</taxon>
        <taxon>Gobiidae</taxon>
        <taxon>Gobionellinae</taxon>
        <taxon>Mugilogobius</taxon>
    </lineage>
</organism>
<dbReference type="EMBL" id="JBBPFD010000022">
    <property type="protein sequence ID" value="KAK7881487.1"/>
    <property type="molecule type" value="Genomic_DNA"/>
</dbReference>
<proteinExistence type="predicted"/>
<feature type="compositionally biased region" description="Basic and acidic residues" evidence="1">
    <location>
        <begin position="238"/>
        <end position="249"/>
    </location>
</feature>
<evidence type="ECO:0000313" key="3">
    <source>
        <dbReference type="Proteomes" id="UP001460270"/>
    </source>
</evidence>
<dbReference type="AlphaFoldDB" id="A0AAW0MW98"/>
<keyword evidence="3" id="KW-1185">Reference proteome</keyword>
<evidence type="ECO:0000256" key="1">
    <source>
        <dbReference type="SAM" id="MobiDB-lite"/>
    </source>
</evidence>
<feature type="region of interest" description="Disordered" evidence="1">
    <location>
        <begin position="219"/>
        <end position="249"/>
    </location>
</feature>
<feature type="compositionally biased region" description="Polar residues" evidence="1">
    <location>
        <begin position="219"/>
        <end position="235"/>
    </location>
</feature>
<sequence length="321" mass="35361">MCLFVAVLRGSVCVDTVQSEERNEFSAALVFPQTEKKKREEDVWEETIGEAELICVTELIILGHDARQSLADTCTRSPSLHVPFQSYGPLITPGRRAPSGPRLAVRHIEDRLTENHEHCGGGAGPHDTMKTRLQVLRCQLLSVLAFLTLPVGSVSSAQDASVSMAATQHQQPRPEWPHEGSSSGEWTSSGLSHPSPTPPAPAFKTLPWLHFTKHPVQNTVSTFGTKPDHQTQSYTPEELDKTKEGGHLRGPELTTYNSRNIALGLRRRGQSQDGPRRSEHHAITLREVPTDIEPPTDELVRASSSSPIDERVLSTVHLPLL</sequence>
<reference evidence="3" key="1">
    <citation type="submission" date="2024-04" db="EMBL/GenBank/DDBJ databases">
        <title>Salinicola lusitanus LLJ914,a marine bacterium isolated from the Okinawa Trough.</title>
        <authorList>
            <person name="Li J."/>
        </authorList>
    </citation>
    <scope>NUCLEOTIDE SEQUENCE [LARGE SCALE GENOMIC DNA]</scope>
</reference>
<name>A0AAW0MW98_9GOBI</name>
<gene>
    <name evidence="2" type="ORF">WMY93_029896</name>
</gene>
<feature type="compositionally biased region" description="Low complexity" evidence="1">
    <location>
        <begin position="180"/>
        <end position="192"/>
    </location>
</feature>
<protein>
    <submittedName>
        <fullName evidence="2">Uncharacterized protein</fullName>
    </submittedName>
</protein>
<dbReference type="Proteomes" id="UP001460270">
    <property type="component" value="Unassembled WGS sequence"/>
</dbReference>
<accession>A0AAW0MW98</accession>
<feature type="region of interest" description="Disordered" evidence="1">
    <location>
        <begin position="162"/>
        <end position="204"/>
    </location>
</feature>
<comment type="caution">
    <text evidence="2">The sequence shown here is derived from an EMBL/GenBank/DDBJ whole genome shotgun (WGS) entry which is preliminary data.</text>
</comment>
<feature type="compositionally biased region" description="Polar residues" evidence="1">
    <location>
        <begin position="162"/>
        <end position="171"/>
    </location>
</feature>